<dbReference type="GO" id="GO:0000976">
    <property type="term" value="F:transcription cis-regulatory region binding"/>
    <property type="evidence" value="ECO:0007669"/>
    <property type="project" value="TreeGrafter"/>
</dbReference>
<dbReference type="OrthoDB" id="3208777at2"/>
<evidence type="ECO:0000256" key="3">
    <source>
        <dbReference type="ARBA" id="ARBA00023163"/>
    </source>
</evidence>
<sequence>MSRKRPTVEDVAAAAGVSKAAVSRVLNNAPGASTETREHVRRVIARLGYKPDPVARALANGHGDLLDLVVVEDDQDRVGANPFYSRVITGVFRALEETGVQLRLRVVDEAGAAALPARLAGSGSLGVLLVNVPPRLAAEFPARGRPVVSMGRSAPGIASIVPENSGGAHAALRHLYATGRRRIAAVHGPRWSPCAADRRDGYQAAMSEAGLHGVSAHGPFRRETGYELTRLLLARDPRLDAVFVGCDLMATGVMQALAEAGRRIPHDVAVIGFDDGPIAACTVPPMSSVHQPVEQMAETAARAVIDRKPGRAWEQTFPTTLRVRASSG</sequence>
<dbReference type="PRINTS" id="PR00036">
    <property type="entry name" value="HTHLACI"/>
</dbReference>
<evidence type="ECO:0000313" key="6">
    <source>
        <dbReference type="Proteomes" id="UP000294901"/>
    </source>
</evidence>
<evidence type="ECO:0000256" key="1">
    <source>
        <dbReference type="ARBA" id="ARBA00023015"/>
    </source>
</evidence>
<dbReference type="InterPro" id="IPR010982">
    <property type="entry name" value="Lambda_DNA-bd_dom_sf"/>
</dbReference>
<evidence type="ECO:0000256" key="2">
    <source>
        <dbReference type="ARBA" id="ARBA00023125"/>
    </source>
</evidence>
<dbReference type="CDD" id="cd01392">
    <property type="entry name" value="HTH_LacI"/>
    <property type="match status" value="1"/>
</dbReference>
<keyword evidence="3" id="KW-0804">Transcription</keyword>
<evidence type="ECO:0000313" key="5">
    <source>
        <dbReference type="EMBL" id="TDO42075.1"/>
    </source>
</evidence>
<dbReference type="EMBL" id="SNWR01000001">
    <property type="protein sequence ID" value="TDO42075.1"/>
    <property type="molecule type" value="Genomic_DNA"/>
</dbReference>
<name>A0A4R6K487_9ACTN</name>
<proteinExistence type="predicted"/>
<keyword evidence="6" id="KW-1185">Reference proteome</keyword>
<gene>
    <name evidence="5" type="ORF">C8E87_5838</name>
</gene>
<dbReference type="PANTHER" id="PTHR30146">
    <property type="entry name" value="LACI-RELATED TRANSCRIPTIONAL REPRESSOR"/>
    <property type="match status" value="1"/>
</dbReference>
<organism evidence="5 6">
    <name type="scientific">Paractinoplanes brasiliensis</name>
    <dbReference type="NCBI Taxonomy" id="52695"/>
    <lineage>
        <taxon>Bacteria</taxon>
        <taxon>Bacillati</taxon>
        <taxon>Actinomycetota</taxon>
        <taxon>Actinomycetes</taxon>
        <taxon>Micromonosporales</taxon>
        <taxon>Micromonosporaceae</taxon>
        <taxon>Paractinoplanes</taxon>
    </lineage>
</organism>
<dbReference type="SUPFAM" id="SSF53822">
    <property type="entry name" value="Periplasmic binding protein-like I"/>
    <property type="match status" value="1"/>
</dbReference>
<protein>
    <submittedName>
        <fullName evidence="5">LacI family transcriptional regulator</fullName>
    </submittedName>
</protein>
<accession>A0A4R6K487</accession>
<dbReference type="PROSITE" id="PS50932">
    <property type="entry name" value="HTH_LACI_2"/>
    <property type="match status" value="1"/>
</dbReference>
<dbReference type="GO" id="GO:0003700">
    <property type="term" value="F:DNA-binding transcription factor activity"/>
    <property type="evidence" value="ECO:0007669"/>
    <property type="project" value="TreeGrafter"/>
</dbReference>
<keyword evidence="2" id="KW-0238">DNA-binding</keyword>
<dbReference type="Pfam" id="PF00356">
    <property type="entry name" value="LacI"/>
    <property type="match status" value="1"/>
</dbReference>
<keyword evidence="1" id="KW-0805">Transcription regulation</keyword>
<dbReference type="Pfam" id="PF13377">
    <property type="entry name" value="Peripla_BP_3"/>
    <property type="match status" value="1"/>
</dbReference>
<dbReference type="InterPro" id="IPR000843">
    <property type="entry name" value="HTH_LacI"/>
</dbReference>
<feature type="domain" description="HTH lacI-type" evidence="4">
    <location>
        <begin position="6"/>
        <end position="60"/>
    </location>
</feature>
<dbReference type="AlphaFoldDB" id="A0A4R6K487"/>
<dbReference type="Gene3D" id="3.40.50.2300">
    <property type="match status" value="2"/>
</dbReference>
<dbReference type="InterPro" id="IPR046335">
    <property type="entry name" value="LacI/GalR-like_sensor"/>
</dbReference>
<dbReference type="RefSeq" id="WP_133876012.1">
    <property type="nucleotide sequence ID" value="NZ_BOMD01000112.1"/>
</dbReference>
<dbReference type="Gene3D" id="1.10.260.40">
    <property type="entry name" value="lambda repressor-like DNA-binding domains"/>
    <property type="match status" value="1"/>
</dbReference>
<comment type="caution">
    <text evidence="5">The sequence shown here is derived from an EMBL/GenBank/DDBJ whole genome shotgun (WGS) entry which is preliminary data.</text>
</comment>
<dbReference type="Proteomes" id="UP000294901">
    <property type="component" value="Unassembled WGS sequence"/>
</dbReference>
<dbReference type="InterPro" id="IPR028082">
    <property type="entry name" value="Peripla_BP_I"/>
</dbReference>
<dbReference type="CDD" id="cd06267">
    <property type="entry name" value="PBP1_LacI_sugar_binding-like"/>
    <property type="match status" value="1"/>
</dbReference>
<dbReference type="PANTHER" id="PTHR30146:SF109">
    <property type="entry name" value="HTH-TYPE TRANSCRIPTIONAL REGULATOR GALS"/>
    <property type="match status" value="1"/>
</dbReference>
<dbReference type="PROSITE" id="PS00356">
    <property type="entry name" value="HTH_LACI_1"/>
    <property type="match status" value="1"/>
</dbReference>
<dbReference type="SMART" id="SM00354">
    <property type="entry name" value="HTH_LACI"/>
    <property type="match status" value="1"/>
</dbReference>
<reference evidence="5 6" key="1">
    <citation type="submission" date="2019-03" db="EMBL/GenBank/DDBJ databases">
        <title>Sequencing the genomes of 1000 actinobacteria strains.</title>
        <authorList>
            <person name="Klenk H.-P."/>
        </authorList>
    </citation>
    <scope>NUCLEOTIDE SEQUENCE [LARGE SCALE GENOMIC DNA]</scope>
    <source>
        <strain evidence="5 6">DSM 43805</strain>
    </source>
</reference>
<evidence type="ECO:0000259" key="4">
    <source>
        <dbReference type="PROSITE" id="PS50932"/>
    </source>
</evidence>
<dbReference type="SUPFAM" id="SSF47413">
    <property type="entry name" value="lambda repressor-like DNA-binding domains"/>
    <property type="match status" value="1"/>
</dbReference>